<keyword evidence="5 6" id="KW-0482">Metalloprotease</keyword>
<evidence type="ECO:0000256" key="1">
    <source>
        <dbReference type="ARBA" id="ARBA00022670"/>
    </source>
</evidence>
<dbReference type="Proteomes" id="UP000199006">
    <property type="component" value="Unassembled WGS sequence"/>
</dbReference>
<accession>A0A1I4GRB5</accession>
<keyword evidence="4 6" id="KW-0862">Zinc</keyword>
<dbReference type="Pfam" id="PF01435">
    <property type="entry name" value="Peptidase_M48"/>
    <property type="match status" value="1"/>
</dbReference>
<dbReference type="PANTHER" id="PTHR22726">
    <property type="entry name" value="METALLOENDOPEPTIDASE OMA1"/>
    <property type="match status" value="1"/>
</dbReference>
<dbReference type="GO" id="GO:0051603">
    <property type="term" value="P:proteolysis involved in protein catabolic process"/>
    <property type="evidence" value="ECO:0007669"/>
    <property type="project" value="TreeGrafter"/>
</dbReference>
<dbReference type="STRING" id="29563.SAMN02983006_00829"/>
<dbReference type="EMBL" id="FOTI01000007">
    <property type="protein sequence ID" value="SFL31656.1"/>
    <property type="molecule type" value="Genomic_DNA"/>
</dbReference>
<organism evidence="9 10">
    <name type="scientific">Halanaerobium salsuginis</name>
    <dbReference type="NCBI Taxonomy" id="29563"/>
    <lineage>
        <taxon>Bacteria</taxon>
        <taxon>Bacillati</taxon>
        <taxon>Bacillota</taxon>
        <taxon>Clostridia</taxon>
        <taxon>Halanaerobiales</taxon>
        <taxon>Halanaerobiaceae</taxon>
        <taxon>Halanaerobium</taxon>
    </lineage>
</organism>
<keyword evidence="3 6" id="KW-0378">Hydrolase</keyword>
<feature type="domain" description="Peptidase M48" evidence="8">
    <location>
        <begin position="66"/>
        <end position="239"/>
    </location>
</feature>
<proteinExistence type="inferred from homology"/>
<dbReference type="PANTHER" id="PTHR22726:SF1">
    <property type="entry name" value="METALLOENDOPEPTIDASE OMA1, MITOCHONDRIAL"/>
    <property type="match status" value="1"/>
</dbReference>
<comment type="cofactor">
    <cofactor evidence="6">
        <name>Zn(2+)</name>
        <dbReference type="ChEBI" id="CHEBI:29105"/>
    </cofactor>
    <text evidence="6">Binds 1 zinc ion per subunit.</text>
</comment>
<dbReference type="AlphaFoldDB" id="A0A1I4GRB5"/>
<gene>
    <name evidence="9" type="ORF">SAMN02983006_00829</name>
</gene>
<evidence type="ECO:0000256" key="3">
    <source>
        <dbReference type="ARBA" id="ARBA00022801"/>
    </source>
</evidence>
<comment type="similarity">
    <text evidence="6">Belongs to the peptidase M48 family.</text>
</comment>
<keyword evidence="1 6" id="KW-0645">Protease</keyword>
<keyword evidence="10" id="KW-1185">Reference proteome</keyword>
<sequence>MEKIAVCQVSWRKYCFICILSFVFSLALIQSAAAFSDYEQKTAANVYQQLQKEYQIRDFQDSSAAEQILTKLTKNITNSEFENAEFKLHYVDDKIINAYYIGDGNIMIFAGLLQELNNNNQLAGIIAHEMGHAVNKHLSEDMKHNLGLSLLNILFNHFTENQYQQMTNITQNLIENGFSRDQEKEADLYAVDLMMRSGYNPDGLIELMQIFKRNSNNSKLLEFTQTHPIPESRIKYLEDYIKDKQSKQE</sequence>
<evidence type="ECO:0000259" key="8">
    <source>
        <dbReference type="Pfam" id="PF01435"/>
    </source>
</evidence>
<evidence type="ECO:0000256" key="5">
    <source>
        <dbReference type="ARBA" id="ARBA00023049"/>
    </source>
</evidence>
<feature type="signal peptide" evidence="7">
    <location>
        <begin position="1"/>
        <end position="34"/>
    </location>
</feature>
<name>A0A1I4GRB5_9FIRM</name>
<dbReference type="SUPFAM" id="SSF55486">
    <property type="entry name" value="Metalloproteases ('zincins'), catalytic domain"/>
    <property type="match status" value="1"/>
</dbReference>
<dbReference type="GO" id="GO:0046872">
    <property type="term" value="F:metal ion binding"/>
    <property type="evidence" value="ECO:0007669"/>
    <property type="project" value="UniProtKB-KW"/>
</dbReference>
<dbReference type="RefSeq" id="WP_089860118.1">
    <property type="nucleotide sequence ID" value="NZ_FOTI01000007.1"/>
</dbReference>
<dbReference type="GO" id="GO:0004222">
    <property type="term" value="F:metalloendopeptidase activity"/>
    <property type="evidence" value="ECO:0007669"/>
    <property type="project" value="InterPro"/>
</dbReference>
<dbReference type="CDD" id="cd07324">
    <property type="entry name" value="M48C_Oma1-like"/>
    <property type="match status" value="1"/>
</dbReference>
<evidence type="ECO:0000256" key="4">
    <source>
        <dbReference type="ARBA" id="ARBA00022833"/>
    </source>
</evidence>
<evidence type="ECO:0000256" key="2">
    <source>
        <dbReference type="ARBA" id="ARBA00022723"/>
    </source>
</evidence>
<dbReference type="GO" id="GO:0016020">
    <property type="term" value="C:membrane"/>
    <property type="evidence" value="ECO:0007669"/>
    <property type="project" value="TreeGrafter"/>
</dbReference>
<evidence type="ECO:0000313" key="9">
    <source>
        <dbReference type="EMBL" id="SFL31656.1"/>
    </source>
</evidence>
<evidence type="ECO:0000313" key="10">
    <source>
        <dbReference type="Proteomes" id="UP000199006"/>
    </source>
</evidence>
<dbReference type="OrthoDB" id="9810445at2"/>
<keyword evidence="2" id="KW-0479">Metal-binding</keyword>
<dbReference type="InterPro" id="IPR051156">
    <property type="entry name" value="Mito/Outer_Membr_Metalloprot"/>
</dbReference>
<dbReference type="InterPro" id="IPR001915">
    <property type="entry name" value="Peptidase_M48"/>
</dbReference>
<feature type="chain" id="PRO_5038807134" evidence="7">
    <location>
        <begin position="35"/>
        <end position="249"/>
    </location>
</feature>
<evidence type="ECO:0000256" key="6">
    <source>
        <dbReference type="RuleBase" id="RU003983"/>
    </source>
</evidence>
<reference evidence="9 10" key="1">
    <citation type="submission" date="2016-10" db="EMBL/GenBank/DDBJ databases">
        <authorList>
            <person name="de Groot N.N."/>
        </authorList>
    </citation>
    <scope>NUCLEOTIDE SEQUENCE [LARGE SCALE GENOMIC DNA]</scope>
    <source>
        <strain evidence="9 10">ATCC 51327</strain>
    </source>
</reference>
<keyword evidence="7" id="KW-0732">Signal</keyword>
<evidence type="ECO:0000256" key="7">
    <source>
        <dbReference type="SAM" id="SignalP"/>
    </source>
</evidence>
<dbReference type="Gene3D" id="3.30.2010.10">
    <property type="entry name" value="Metalloproteases ('zincins'), catalytic domain"/>
    <property type="match status" value="1"/>
</dbReference>
<protein>
    <submittedName>
        <fullName evidence="9">Peptidase family M48</fullName>
    </submittedName>
</protein>